<evidence type="ECO:0000259" key="2">
    <source>
        <dbReference type="PROSITE" id="PS51186"/>
    </source>
</evidence>
<dbReference type="CDD" id="cd04301">
    <property type="entry name" value="NAT_SF"/>
    <property type="match status" value="1"/>
</dbReference>
<dbReference type="EMBL" id="JBHSPB010000006">
    <property type="protein sequence ID" value="MFC5720823.1"/>
    <property type="molecule type" value="Genomic_DNA"/>
</dbReference>
<keyword evidence="3" id="KW-0012">Acyltransferase</keyword>
<evidence type="ECO:0000256" key="1">
    <source>
        <dbReference type="SAM" id="MobiDB-lite"/>
    </source>
</evidence>
<organism evidence="3 4">
    <name type="scientific">Streptomyces gamaensis</name>
    <dbReference type="NCBI Taxonomy" id="1763542"/>
    <lineage>
        <taxon>Bacteria</taxon>
        <taxon>Bacillati</taxon>
        <taxon>Actinomycetota</taxon>
        <taxon>Actinomycetes</taxon>
        <taxon>Kitasatosporales</taxon>
        <taxon>Streptomycetaceae</taxon>
        <taxon>Streptomyces</taxon>
    </lineage>
</organism>
<dbReference type="GO" id="GO:0016746">
    <property type="term" value="F:acyltransferase activity"/>
    <property type="evidence" value="ECO:0007669"/>
    <property type="project" value="UniProtKB-KW"/>
</dbReference>
<protein>
    <submittedName>
        <fullName evidence="3">GNAT family N-acetyltransferase</fullName>
        <ecNumber evidence="3">2.3.-.-</ecNumber>
    </submittedName>
</protein>
<evidence type="ECO:0000313" key="4">
    <source>
        <dbReference type="Proteomes" id="UP001596083"/>
    </source>
</evidence>
<dbReference type="SUPFAM" id="SSF55729">
    <property type="entry name" value="Acyl-CoA N-acyltransferases (Nat)"/>
    <property type="match status" value="1"/>
</dbReference>
<comment type="caution">
    <text evidence="3">The sequence shown here is derived from an EMBL/GenBank/DDBJ whole genome shotgun (WGS) entry which is preliminary data.</text>
</comment>
<dbReference type="RefSeq" id="WP_390316008.1">
    <property type="nucleotide sequence ID" value="NZ_JBHSPB010000006.1"/>
</dbReference>
<dbReference type="InterPro" id="IPR000182">
    <property type="entry name" value="GNAT_dom"/>
</dbReference>
<accession>A0ABW0YYU9</accession>
<keyword evidence="4" id="KW-1185">Reference proteome</keyword>
<name>A0ABW0YYU9_9ACTN</name>
<reference evidence="4" key="1">
    <citation type="journal article" date="2019" name="Int. J. Syst. Evol. Microbiol.">
        <title>The Global Catalogue of Microorganisms (GCM) 10K type strain sequencing project: providing services to taxonomists for standard genome sequencing and annotation.</title>
        <authorList>
            <consortium name="The Broad Institute Genomics Platform"/>
            <consortium name="The Broad Institute Genome Sequencing Center for Infectious Disease"/>
            <person name="Wu L."/>
            <person name="Ma J."/>
        </authorList>
    </citation>
    <scope>NUCLEOTIDE SEQUENCE [LARGE SCALE GENOMIC DNA]</scope>
    <source>
        <strain evidence="4">CGMCC 4.7304</strain>
    </source>
</reference>
<dbReference type="Pfam" id="PF00583">
    <property type="entry name" value="Acetyltransf_1"/>
    <property type="match status" value="1"/>
</dbReference>
<sequence>MTGQPPLRIRPIAEQDWDGIVALESRAYTPLGLSEERTVLKSRADASPGTCFVLDAGGRLAGYVLALPYPPFHHPDLRRPQTTVPPSRNLHLHDLVIAPGLRRAGLARHLLRHLTLTARENGYRRMSLIAVGGSDTYWARHGFTAHPGPAPDGYGADAVPMSRALPPARGGGAHQRGSHPHDEKS</sequence>
<feature type="region of interest" description="Disordered" evidence="1">
    <location>
        <begin position="149"/>
        <end position="185"/>
    </location>
</feature>
<dbReference type="Proteomes" id="UP001596083">
    <property type="component" value="Unassembled WGS sequence"/>
</dbReference>
<dbReference type="Gene3D" id="3.40.630.30">
    <property type="match status" value="1"/>
</dbReference>
<keyword evidence="3" id="KW-0808">Transferase</keyword>
<dbReference type="PROSITE" id="PS51186">
    <property type="entry name" value="GNAT"/>
    <property type="match status" value="1"/>
</dbReference>
<feature type="domain" description="N-acetyltransferase" evidence="2">
    <location>
        <begin position="7"/>
        <end position="166"/>
    </location>
</feature>
<evidence type="ECO:0000313" key="3">
    <source>
        <dbReference type="EMBL" id="MFC5720823.1"/>
    </source>
</evidence>
<proteinExistence type="predicted"/>
<gene>
    <name evidence="3" type="ORF">ACFP1Z_11665</name>
</gene>
<dbReference type="InterPro" id="IPR016181">
    <property type="entry name" value="Acyl_CoA_acyltransferase"/>
</dbReference>
<dbReference type="EC" id="2.3.-.-" evidence="3"/>